<accession>A0ACC2W088</accession>
<evidence type="ECO:0000313" key="1">
    <source>
        <dbReference type="EMBL" id="KAJ9104291.1"/>
    </source>
</evidence>
<comment type="caution">
    <text evidence="1">The sequence shown here is derived from an EMBL/GenBank/DDBJ whole genome shotgun (WGS) entry which is preliminary data.</text>
</comment>
<reference evidence="1" key="1">
    <citation type="submission" date="2023-04" db="EMBL/GenBank/DDBJ databases">
        <title>Draft Genome sequencing of Naganishia species isolated from polar environments using Oxford Nanopore Technology.</title>
        <authorList>
            <person name="Leo P."/>
            <person name="Venkateswaran K."/>
        </authorList>
    </citation>
    <scope>NUCLEOTIDE SEQUENCE</scope>
    <source>
        <strain evidence="1">MNA-CCFEE 5262</strain>
    </source>
</reference>
<evidence type="ECO:0000313" key="2">
    <source>
        <dbReference type="Proteomes" id="UP001230649"/>
    </source>
</evidence>
<keyword evidence="2" id="KW-1185">Reference proteome</keyword>
<protein>
    <submittedName>
        <fullName evidence="1">Uncharacterized protein</fullName>
    </submittedName>
</protein>
<gene>
    <name evidence="1" type="ORF">QFC20_004573</name>
</gene>
<dbReference type="EMBL" id="JASBWS010000054">
    <property type="protein sequence ID" value="KAJ9104291.1"/>
    <property type="molecule type" value="Genomic_DNA"/>
</dbReference>
<dbReference type="Proteomes" id="UP001230649">
    <property type="component" value="Unassembled WGS sequence"/>
</dbReference>
<name>A0ACC2W088_9TREE</name>
<organism evidence="1 2">
    <name type="scientific">Naganishia adeliensis</name>
    <dbReference type="NCBI Taxonomy" id="92952"/>
    <lineage>
        <taxon>Eukaryota</taxon>
        <taxon>Fungi</taxon>
        <taxon>Dikarya</taxon>
        <taxon>Basidiomycota</taxon>
        <taxon>Agaricomycotina</taxon>
        <taxon>Tremellomycetes</taxon>
        <taxon>Filobasidiales</taxon>
        <taxon>Filobasidiaceae</taxon>
        <taxon>Naganishia</taxon>
    </lineage>
</organism>
<proteinExistence type="predicted"/>
<sequence length="502" mass="54646">MITAVSAAVAFVMGTVFRLSRSQSNSLPIALIQSLVIEVPGLKWGKDDHKDAMLGRALTYLVLYSTLGMMLRWSWGVKLLSQADDEVPTVGATWTQDPASMDTHPAARETDPLFSSAAQMRQGLAEDDAQDKKQSKASDNGRGRLASVDEGTMAWTATHERSMSPTQLVASPPPIMSPGESFPFASARTASIPPANRRLSSLQSRRASVSPRRSSTSGAGRRRLSRIQSGRDFLGLPEAEDRNSLSAQEEEDEESSSDDDEDEEWGLPFTRRRQFTTPSSTRMQAFLRRTQHKLHHAARAVNQFMTVPMWSACISVLVAMIPPLQARLVQTKPLTQAITSAGQCSIPLTLVVLGAFFYTPPPPQTEKPAGPPMTMIQKLKSYVGLGKPAQQSSKRAGQAPEAASKSRPGENRAVFVAVTSRMIITPVLFMPLLAALAKYDLFNAAADPVFIPPALTLAQITQAASGDAFERLISKTISWSYAVLTPPLTLFYIFVGLLFGRL</sequence>